<evidence type="ECO:0000313" key="3">
    <source>
        <dbReference type="Proteomes" id="UP000050996"/>
    </source>
</evidence>
<keyword evidence="3" id="KW-1185">Reference proteome</keyword>
<dbReference type="Proteomes" id="UP000050996">
    <property type="component" value="Unassembled WGS sequence"/>
</dbReference>
<dbReference type="EMBL" id="LJIX01000006">
    <property type="protein sequence ID" value="KQL21566.1"/>
    <property type="molecule type" value="Genomic_DNA"/>
</dbReference>
<proteinExistence type="predicted"/>
<reference evidence="2 3" key="1">
    <citation type="submission" date="2015-09" db="EMBL/GenBank/DDBJ databases">
        <title>Genome sequencing project for genomic taxonomy and phylogenomics of Bacillus-like bacteria.</title>
        <authorList>
            <person name="Liu B."/>
            <person name="Wang J."/>
            <person name="Zhu Y."/>
            <person name="Liu G."/>
            <person name="Chen Q."/>
            <person name="Chen Z."/>
            <person name="Lan J."/>
            <person name="Che J."/>
            <person name="Ge C."/>
            <person name="Shi H."/>
            <person name="Pan Z."/>
            <person name="Liu X."/>
        </authorList>
    </citation>
    <scope>NUCLEOTIDE SEQUENCE [LARGE SCALE GENOMIC DNA]</scope>
    <source>
        <strain evidence="2 3">FJAT-18043</strain>
    </source>
</reference>
<keyword evidence="1" id="KW-0472">Membrane</keyword>
<feature type="transmembrane region" description="Helical" evidence="1">
    <location>
        <begin position="135"/>
        <end position="156"/>
    </location>
</feature>
<feature type="transmembrane region" description="Helical" evidence="1">
    <location>
        <begin position="163"/>
        <end position="181"/>
    </location>
</feature>
<evidence type="ECO:0008006" key="4">
    <source>
        <dbReference type="Google" id="ProtNLM"/>
    </source>
</evidence>
<feature type="transmembrane region" description="Helical" evidence="1">
    <location>
        <begin position="217"/>
        <end position="236"/>
    </location>
</feature>
<name>A0A0Q3QUV4_9BACI</name>
<feature type="transmembrane region" description="Helical" evidence="1">
    <location>
        <begin position="53"/>
        <end position="74"/>
    </location>
</feature>
<sequence length="241" mass="26687">MGKVLRSEFLKLRKSAIWLLIFISPALSFLVGLGESVEDTPHKWEMAITYMAFIHALLFLPLLTGVFSAFVCRYEHIGGGWKQLLAMPVSRSNVYLAKFLLVLGLLAFTQLLFASGVLLVGQLKGFEEAIPWKTIAISSLGGWIACLPLAALQIFVSVAWSSFAAPLAINVIFTLPNMLVVNSEKFGPFYPWAQPFLAMVPTGQDGFGAMNVTMETLLLVIFGSFVLFFLSGFTYFQRKEI</sequence>
<protein>
    <recommendedName>
        <fullName evidence="4">Lantibiotic ABC transporter permease</fullName>
    </recommendedName>
</protein>
<gene>
    <name evidence="2" type="ORF">AN957_25420</name>
</gene>
<dbReference type="Pfam" id="PF12730">
    <property type="entry name" value="ABC2_membrane_4"/>
    <property type="match status" value="1"/>
</dbReference>
<dbReference type="AlphaFoldDB" id="A0A0Q3QUV4"/>
<dbReference type="STRING" id="1637975.AN957_25420"/>
<evidence type="ECO:0000313" key="2">
    <source>
        <dbReference type="EMBL" id="KQL21566.1"/>
    </source>
</evidence>
<dbReference type="CDD" id="cd21809">
    <property type="entry name" value="ABC-2_lan_permease-like"/>
    <property type="match status" value="1"/>
</dbReference>
<feature type="transmembrane region" description="Helical" evidence="1">
    <location>
        <begin position="16"/>
        <end position="33"/>
    </location>
</feature>
<keyword evidence="1" id="KW-0812">Transmembrane</keyword>
<accession>A0A0Q3QUV4</accession>
<dbReference type="PATRIC" id="fig|1637975.4.peg.5133"/>
<comment type="caution">
    <text evidence="2">The sequence shown here is derived from an EMBL/GenBank/DDBJ whole genome shotgun (WGS) entry which is preliminary data.</text>
</comment>
<dbReference type="RefSeq" id="WP_053478482.1">
    <property type="nucleotide sequence ID" value="NZ_CP041305.1"/>
</dbReference>
<feature type="transmembrane region" description="Helical" evidence="1">
    <location>
        <begin position="95"/>
        <end position="123"/>
    </location>
</feature>
<organism evidence="2 3">
    <name type="scientific">Cytobacillus solani</name>
    <dbReference type="NCBI Taxonomy" id="1637975"/>
    <lineage>
        <taxon>Bacteria</taxon>
        <taxon>Bacillati</taxon>
        <taxon>Bacillota</taxon>
        <taxon>Bacilli</taxon>
        <taxon>Bacillales</taxon>
        <taxon>Bacillaceae</taxon>
        <taxon>Cytobacillus</taxon>
    </lineage>
</organism>
<keyword evidence="1" id="KW-1133">Transmembrane helix</keyword>
<evidence type="ECO:0000256" key="1">
    <source>
        <dbReference type="SAM" id="Phobius"/>
    </source>
</evidence>